<sequence length="144" mass="16916">MSTPILQLIDWRSAIDMRALHGQHFTDRAGKGHFDCSEMLDGRPCTYQCVYFGFAGTLHCIIFMKNPEVVKEDNTFRFQSRMRRRLVVRPLLEDIFHDFLNVPYCFHLPDWGHTIKKMEEQFISGFTVGMASECRTIQQLHMIL</sequence>
<keyword evidence="2" id="KW-1185">Reference proteome</keyword>
<dbReference type="GO" id="GO:0051754">
    <property type="term" value="P:meiotic sister chromatid cohesion, centromeric"/>
    <property type="evidence" value="ECO:0007669"/>
    <property type="project" value="TreeGrafter"/>
</dbReference>
<dbReference type="InterPro" id="IPR015661">
    <property type="entry name" value="Bub1/Mad3"/>
</dbReference>
<organism evidence="2 3">
    <name type="scientific">Heligmosomoides polygyrus</name>
    <name type="common">Parasitic roundworm</name>
    <dbReference type="NCBI Taxonomy" id="6339"/>
    <lineage>
        <taxon>Eukaryota</taxon>
        <taxon>Metazoa</taxon>
        <taxon>Ecdysozoa</taxon>
        <taxon>Nematoda</taxon>
        <taxon>Chromadorea</taxon>
        <taxon>Rhabditida</taxon>
        <taxon>Rhabditina</taxon>
        <taxon>Rhabditomorpha</taxon>
        <taxon>Strongyloidea</taxon>
        <taxon>Heligmosomidae</taxon>
        <taxon>Heligmosomoides</taxon>
    </lineage>
</organism>
<dbReference type="OrthoDB" id="248495at2759"/>
<evidence type="ECO:0000313" key="3">
    <source>
        <dbReference type="WBParaSite" id="HPBE_0001904901-mRNA-1"/>
    </source>
</evidence>
<dbReference type="AlphaFoldDB" id="A0A183GAJ8"/>
<dbReference type="Proteomes" id="UP000050761">
    <property type="component" value="Unassembled WGS sequence"/>
</dbReference>
<dbReference type="Gene3D" id="1.10.510.10">
    <property type="entry name" value="Transferase(Phosphotransferase) domain 1"/>
    <property type="match status" value="1"/>
</dbReference>
<accession>A0A3P8BX04</accession>
<dbReference type="GO" id="GO:0032991">
    <property type="term" value="C:protein-containing complex"/>
    <property type="evidence" value="ECO:0007669"/>
    <property type="project" value="UniProtKB-ARBA"/>
</dbReference>
<dbReference type="PANTHER" id="PTHR14030">
    <property type="entry name" value="MITOTIC CHECKPOINT SERINE/THREONINE-PROTEIN KINASE BUB1"/>
    <property type="match status" value="1"/>
</dbReference>
<reference evidence="1 2" key="1">
    <citation type="submission" date="2018-11" db="EMBL/GenBank/DDBJ databases">
        <authorList>
            <consortium name="Pathogen Informatics"/>
        </authorList>
    </citation>
    <scope>NUCLEOTIDE SEQUENCE [LARGE SCALE GENOMIC DNA]</scope>
</reference>
<name>A0A183GAJ8_HELPZ</name>
<reference evidence="3" key="2">
    <citation type="submission" date="2019-09" db="UniProtKB">
        <authorList>
            <consortium name="WormBaseParasite"/>
        </authorList>
    </citation>
    <scope>IDENTIFICATION</scope>
</reference>
<dbReference type="WBParaSite" id="HPBE_0001904901-mRNA-1">
    <property type="protein sequence ID" value="HPBE_0001904901-mRNA-1"/>
    <property type="gene ID" value="HPBE_0001904901"/>
</dbReference>
<protein>
    <submittedName>
        <fullName evidence="3">Helitron_like_N domain-containing protein</fullName>
    </submittedName>
</protein>
<dbReference type="GO" id="GO:0007094">
    <property type="term" value="P:mitotic spindle assembly checkpoint signaling"/>
    <property type="evidence" value="ECO:0007669"/>
    <property type="project" value="InterPro"/>
</dbReference>
<proteinExistence type="predicted"/>
<evidence type="ECO:0000313" key="2">
    <source>
        <dbReference type="Proteomes" id="UP000050761"/>
    </source>
</evidence>
<gene>
    <name evidence="1" type="ORF">HPBE_LOCUS19047</name>
</gene>
<dbReference type="GO" id="GO:0005634">
    <property type="term" value="C:nucleus"/>
    <property type="evidence" value="ECO:0007669"/>
    <property type="project" value="TreeGrafter"/>
</dbReference>
<dbReference type="PANTHER" id="PTHR14030:SF4">
    <property type="entry name" value="BUB1 KINASE, ISOFORM A-RELATED"/>
    <property type="match status" value="1"/>
</dbReference>
<evidence type="ECO:0000313" key="1">
    <source>
        <dbReference type="EMBL" id="VDP13828.1"/>
    </source>
</evidence>
<dbReference type="EMBL" id="UZAH01031089">
    <property type="protein sequence ID" value="VDP13828.1"/>
    <property type="molecule type" value="Genomic_DNA"/>
</dbReference>
<dbReference type="GO" id="GO:0004672">
    <property type="term" value="F:protein kinase activity"/>
    <property type="evidence" value="ECO:0007669"/>
    <property type="project" value="TreeGrafter"/>
</dbReference>
<accession>A0A183GAJ8</accession>